<dbReference type="SMART" id="SM00220">
    <property type="entry name" value="S_TKc"/>
    <property type="match status" value="1"/>
</dbReference>
<evidence type="ECO:0000256" key="10">
    <source>
        <dbReference type="ARBA" id="ARBA00022840"/>
    </source>
</evidence>
<name>A0ABM8W3I7_GIGMA</name>
<feature type="region of interest" description="Disordered" evidence="17">
    <location>
        <begin position="1"/>
        <end position="25"/>
    </location>
</feature>
<keyword evidence="3" id="KW-0698">rRNA processing</keyword>
<dbReference type="Pfam" id="PF00069">
    <property type="entry name" value="Pkinase"/>
    <property type="match status" value="1"/>
</dbReference>
<dbReference type="InterPro" id="IPR016135">
    <property type="entry name" value="UBQ-conjugating_enzyme/RWD"/>
</dbReference>
<keyword evidence="10 15" id="KW-0067">ATP-binding</keyword>
<dbReference type="PROSITE" id="PS00183">
    <property type="entry name" value="UBC_1"/>
    <property type="match status" value="1"/>
</dbReference>
<dbReference type="EMBL" id="CAJVQB010000974">
    <property type="protein sequence ID" value="CAG8515633.1"/>
    <property type="molecule type" value="Genomic_DNA"/>
</dbReference>
<comment type="similarity">
    <text evidence="16">Belongs to the protein kinase superfamily. Ser/Thr protein kinase family. Aurora subfamily.</text>
</comment>
<dbReference type="Gene3D" id="3.40.50.150">
    <property type="entry name" value="Vaccinia Virus protein VP39"/>
    <property type="match status" value="1"/>
</dbReference>
<keyword evidence="11 13" id="KW-0694">RNA-binding</keyword>
<feature type="binding site" evidence="15">
    <location>
        <position position="588"/>
    </location>
    <ligand>
        <name>ATP</name>
        <dbReference type="ChEBI" id="CHEBI:30616"/>
    </ligand>
</feature>
<evidence type="ECO:0000256" key="4">
    <source>
        <dbReference type="ARBA" id="ARBA00022603"/>
    </source>
</evidence>
<dbReference type="InterPro" id="IPR020598">
    <property type="entry name" value="rRNA_Ade_methylase_Trfase_N"/>
</dbReference>
<keyword evidence="9" id="KW-0833">Ubl conjugation pathway</keyword>
<evidence type="ECO:0000256" key="15">
    <source>
        <dbReference type="PROSITE-ProRule" id="PRU10141"/>
    </source>
</evidence>
<evidence type="ECO:0000256" key="5">
    <source>
        <dbReference type="ARBA" id="ARBA00022679"/>
    </source>
</evidence>
<evidence type="ECO:0000256" key="8">
    <source>
        <dbReference type="ARBA" id="ARBA00022777"/>
    </source>
</evidence>
<evidence type="ECO:0000256" key="2">
    <source>
        <dbReference type="ARBA" id="ARBA00022527"/>
    </source>
</evidence>
<evidence type="ECO:0000259" key="18">
    <source>
        <dbReference type="PROSITE" id="PS50011"/>
    </source>
</evidence>
<dbReference type="SUPFAM" id="SSF53335">
    <property type="entry name" value="S-adenosyl-L-methionine-dependent methyltransferases"/>
    <property type="match status" value="1"/>
</dbReference>
<dbReference type="Proteomes" id="UP000789901">
    <property type="component" value="Unassembled WGS sequence"/>
</dbReference>
<dbReference type="PANTHER" id="PTHR24350">
    <property type="entry name" value="SERINE/THREONINE-PROTEIN KINASE IAL-RELATED"/>
    <property type="match status" value="1"/>
</dbReference>
<dbReference type="InterPro" id="IPR000719">
    <property type="entry name" value="Prot_kinase_dom"/>
</dbReference>
<sequence length="815" mass="92929">MPKVKSQKFGYAHDRTKNASSSTASALTTRAMAPLFKKELGQHILKNPLIAQNIVEKAGLKCTDVVLEVGPGTGNLTTRILERAKKVVAVELDPRLAAELAKRVQGKPEQRRLDIMVGDVIKTDLPFFDVCISNTPYQISSPLIFKLLEHRPLFRCAVLMFQREFALRLIAKPGDNLYCRLSVNIQLYAKVDHIMKIGKNNFKPPPQVDSSVVRIEPRNPPPPIDFKEWDGLMRIVFVRKNKTLAANFKTTSVLDIIENNYKTFCSANEMMVESNFDIKEKVMNVLKSVGFAESRAAKMDVDDFLKYRTLTMSSAANILLKQFKELTSNPVPGFTVALPNDGNVFEWDVGIIGAPSTIYEGGYFKATLKFPNDYPYNPPTFKFNNEFYHPNVYPDGRLCISILHPPGDDPTSGETAAERWNPTQSVESILISIVSLMGDPNCSSPANVDAGVTQVEASKKDIPEGLKIPTSTDDFVVHKRQIEDEHDENFWRVIKIEIERKISTKNKIIVKLLITTYCKYRLNKKQKMNKKNEEYRKENVITSISSPIRPPIQMSLKNFDVGRGIGKGQFGRVFIAREKTSGYIVALKMLSIEELIKANAERQLRREVEIQANLRHPNILRLLGHFHDNIFFVLILEYAAKGELYKQLVKYGRLKEKKVSRYIAQMAEALSYIHKKHVIHRDIKPENLLIDLNDEIKIADFGWSVHTPSQRRKTFCGTLDYIPPEMIEGKEHDEKVDLWSLGVLCYELLTGTAPFEEPGNTATYKRIAKVEFTLPDHLSYDARDLINSLLQRDPKRRLPLKDVLKHPWIRKYKKT</sequence>
<dbReference type="Gene3D" id="1.10.8.480">
    <property type="match status" value="1"/>
</dbReference>
<evidence type="ECO:0000256" key="3">
    <source>
        <dbReference type="ARBA" id="ARBA00022552"/>
    </source>
</evidence>
<dbReference type="InterPro" id="IPR017441">
    <property type="entry name" value="Protein_kinase_ATP_BS"/>
</dbReference>
<dbReference type="PROSITE" id="PS00107">
    <property type="entry name" value="PROTEIN_KINASE_ATP"/>
    <property type="match status" value="1"/>
</dbReference>
<dbReference type="Gene3D" id="1.10.510.10">
    <property type="entry name" value="Transferase(Phosphotransferase) domain 1"/>
    <property type="match status" value="1"/>
</dbReference>
<dbReference type="Gene3D" id="3.10.110.10">
    <property type="entry name" value="Ubiquitin Conjugating Enzyme"/>
    <property type="match status" value="1"/>
</dbReference>
<feature type="active site" description="Glycyl thioester intermediate" evidence="14">
    <location>
        <position position="399"/>
    </location>
</feature>
<dbReference type="PROSITE" id="PS50011">
    <property type="entry name" value="PROTEIN_KINASE_DOM"/>
    <property type="match status" value="1"/>
</dbReference>
<evidence type="ECO:0000259" key="19">
    <source>
        <dbReference type="PROSITE" id="PS50127"/>
    </source>
</evidence>
<dbReference type="Pfam" id="PF00179">
    <property type="entry name" value="UQ_con"/>
    <property type="match status" value="1"/>
</dbReference>
<proteinExistence type="inferred from homology"/>
<feature type="binding site" evidence="13">
    <location>
        <position position="70"/>
    </location>
    <ligand>
        <name>S-adenosyl-L-methionine</name>
        <dbReference type="ChEBI" id="CHEBI:59789"/>
    </ligand>
</feature>
<dbReference type="InterPro" id="IPR011530">
    <property type="entry name" value="rRNA_adenine_dimethylase"/>
</dbReference>
<dbReference type="InterPro" id="IPR011009">
    <property type="entry name" value="Kinase-like_dom_sf"/>
</dbReference>
<organism evidence="20 21">
    <name type="scientific">Gigaspora margarita</name>
    <dbReference type="NCBI Taxonomy" id="4874"/>
    <lineage>
        <taxon>Eukaryota</taxon>
        <taxon>Fungi</taxon>
        <taxon>Fungi incertae sedis</taxon>
        <taxon>Mucoromycota</taxon>
        <taxon>Glomeromycotina</taxon>
        <taxon>Glomeromycetes</taxon>
        <taxon>Diversisporales</taxon>
        <taxon>Gigasporaceae</taxon>
        <taxon>Gigaspora</taxon>
    </lineage>
</organism>
<evidence type="ECO:0000256" key="17">
    <source>
        <dbReference type="SAM" id="MobiDB-lite"/>
    </source>
</evidence>
<dbReference type="InterPro" id="IPR023313">
    <property type="entry name" value="UBQ-conjugating_AS"/>
</dbReference>
<keyword evidence="21" id="KW-1185">Reference proteome</keyword>
<dbReference type="InterPro" id="IPR000608">
    <property type="entry name" value="UBC"/>
</dbReference>
<evidence type="ECO:0000313" key="20">
    <source>
        <dbReference type="EMBL" id="CAG8515633.1"/>
    </source>
</evidence>
<dbReference type="HAMAP" id="MF_00607">
    <property type="entry name" value="16SrRNA_methyltr_A"/>
    <property type="match status" value="1"/>
</dbReference>
<dbReference type="SMART" id="SM00212">
    <property type="entry name" value="UBCc"/>
    <property type="match status" value="1"/>
</dbReference>
<evidence type="ECO:0000256" key="7">
    <source>
        <dbReference type="ARBA" id="ARBA00022741"/>
    </source>
</evidence>
<comment type="caution">
    <text evidence="20">The sequence shown here is derived from an EMBL/GenBank/DDBJ whole genome shotgun (WGS) entry which is preliminary data.</text>
</comment>
<comment type="similarity">
    <text evidence="13">Belongs to the class I-like SAM-binding methyltransferase superfamily. rRNA adenine N(6)-methyltransferase family.</text>
</comment>
<evidence type="ECO:0000313" key="21">
    <source>
        <dbReference type="Proteomes" id="UP000789901"/>
    </source>
</evidence>
<feature type="binding site" evidence="13">
    <location>
        <position position="134"/>
    </location>
    <ligand>
        <name>S-adenosyl-L-methionine</name>
        <dbReference type="ChEBI" id="CHEBI:59789"/>
    </ligand>
</feature>
<keyword evidence="2 16" id="KW-0723">Serine/threonine-protein kinase</keyword>
<reference evidence="20 21" key="1">
    <citation type="submission" date="2021-06" db="EMBL/GenBank/DDBJ databases">
        <authorList>
            <person name="Kallberg Y."/>
            <person name="Tangrot J."/>
            <person name="Rosling A."/>
        </authorList>
    </citation>
    <scope>NUCLEOTIDE SEQUENCE [LARGE SCALE GENOMIC DNA]</scope>
    <source>
        <strain evidence="20 21">120-4 pot B 10/14</strain>
    </source>
</reference>
<dbReference type="NCBIfam" id="TIGR00755">
    <property type="entry name" value="ksgA"/>
    <property type="match status" value="1"/>
</dbReference>
<dbReference type="SUPFAM" id="SSF54495">
    <property type="entry name" value="UBC-like"/>
    <property type="match status" value="1"/>
</dbReference>
<feature type="binding site" evidence="13">
    <location>
        <position position="45"/>
    </location>
    <ligand>
        <name>S-adenosyl-L-methionine</name>
        <dbReference type="ChEBI" id="CHEBI:59789"/>
    </ligand>
</feature>
<evidence type="ECO:0000256" key="11">
    <source>
        <dbReference type="ARBA" id="ARBA00022884"/>
    </source>
</evidence>
<dbReference type="PROSITE" id="PS51689">
    <property type="entry name" value="SAM_RNA_A_N6_MT"/>
    <property type="match status" value="1"/>
</dbReference>
<evidence type="ECO:0000256" key="13">
    <source>
        <dbReference type="PROSITE-ProRule" id="PRU01026"/>
    </source>
</evidence>
<dbReference type="InterPro" id="IPR030616">
    <property type="entry name" value="Aur-like"/>
</dbReference>
<dbReference type="SMART" id="SM00650">
    <property type="entry name" value="rADc"/>
    <property type="match status" value="1"/>
</dbReference>
<dbReference type="PROSITE" id="PS01131">
    <property type="entry name" value="RRNA_A_DIMETH"/>
    <property type="match status" value="1"/>
</dbReference>
<evidence type="ECO:0000256" key="16">
    <source>
        <dbReference type="RuleBase" id="RU367134"/>
    </source>
</evidence>
<comment type="function">
    <text evidence="1">Specifically dimethylates two adjacent adenosines in the loop of a conserved hairpin near the 3'-end of 18S rRNA in the 40S particle.</text>
</comment>
<feature type="domain" description="Protein kinase" evidence="18">
    <location>
        <begin position="559"/>
        <end position="809"/>
    </location>
</feature>
<dbReference type="Pfam" id="PF00398">
    <property type="entry name" value="RrnaAD"/>
    <property type="match status" value="1"/>
</dbReference>
<comment type="catalytic activity">
    <reaction evidence="12">
        <text>adenosine(1779)/adenosine(1780) in 18S rRNA + 4 S-adenosyl-L-methionine = N(6)-dimethyladenosine(1779)/N(6)-dimethyladenosine(1780) in 18S rRNA + 4 S-adenosyl-L-homocysteine + 4 H(+)</text>
        <dbReference type="Rhea" id="RHEA:42780"/>
        <dbReference type="Rhea" id="RHEA-COMP:10234"/>
        <dbReference type="Rhea" id="RHEA-COMP:10236"/>
        <dbReference type="ChEBI" id="CHEBI:15378"/>
        <dbReference type="ChEBI" id="CHEBI:57856"/>
        <dbReference type="ChEBI" id="CHEBI:59789"/>
        <dbReference type="ChEBI" id="CHEBI:74411"/>
        <dbReference type="ChEBI" id="CHEBI:74493"/>
        <dbReference type="EC" id="2.1.1.183"/>
    </reaction>
</comment>
<keyword evidence="4 13" id="KW-0489">Methyltransferase</keyword>
<dbReference type="InterPro" id="IPR008271">
    <property type="entry name" value="Ser/Thr_kinase_AS"/>
</dbReference>
<accession>A0ABM8W3I7</accession>
<evidence type="ECO:0000256" key="6">
    <source>
        <dbReference type="ARBA" id="ARBA00022691"/>
    </source>
</evidence>
<comment type="catalytic activity">
    <reaction evidence="16">
        <text>L-threonyl-[protein] + ATP = O-phospho-L-threonyl-[protein] + ADP + H(+)</text>
        <dbReference type="Rhea" id="RHEA:46608"/>
        <dbReference type="Rhea" id="RHEA-COMP:11060"/>
        <dbReference type="Rhea" id="RHEA-COMP:11605"/>
        <dbReference type="ChEBI" id="CHEBI:15378"/>
        <dbReference type="ChEBI" id="CHEBI:30013"/>
        <dbReference type="ChEBI" id="CHEBI:30616"/>
        <dbReference type="ChEBI" id="CHEBI:61977"/>
        <dbReference type="ChEBI" id="CHEBI:456216"/>
        <dbReference type="EC" id="2.7.11.1"/>
    </reaction>
</comment>
<gene>
    <name evidence="20" type="ORF">GMARGA_LOCUS2902</name>
</gene>
<dbReference type="CDD" id="cd02440">
    <property type="entry name" value="AdoMet_MTases"/>
    <property type="match status" value="1"/>
</dbReference>
<keyword evidence="8 16" id="KW-0418">Kinase</keyword>
<dbReference type="EC" id="2.7.11.1" evidence="16"/>
<dbReference type="PROSITE" id="PS00108">
    <property type="entry name" value="PROTEIN_KINASE_ST"/>
    <property type="match status" value="1"/>
</dbReference>
<feature type="binding site" evidence="13">
    <location>
        <position position="43"/>
    </location>
    <ligand>
        <name>S-adenosyl-L-methionine</name>
        <dbReference type="ChEBI" id="CHEBI:59789"/>
    </ligand>
</feature>
<evidence type="ECO:0000256" key="14">
    <source>
        <dbReference type="PROSITE-ProRule" id="PRU10133"/>
    </source>
</evidence>
<dbReference type="PROSITE" id="PS50127">
    <property type="entry name" value="UBC_2"/>
    <property type="match status" value="1"/>
</dbReference>
<feature type="domain" description="UBC core" evidence="19">
    <location>
        <begin position="314"/>
        <end position="475"/>
    </location>
</feature>
<dbReference type="SUPFAM" id="SSF56112">
    <property type="entry name" value="Protein kinase-like (PK-like)"/>
    <property type="match status" value="1"/>
</dbReference>
<dbReference type="CDD" id="cd14007">
    <property type="entry name" value="STKc_Aurora"/>
    <property type="match status" value="1"/>
</dbReference>
<protein>
    <recommendedName>
        <fullName evidence="16">Aurora kinase</fullName>
        <ecNumber evidence="16">2.7.11.1</ecNumber>
    </recommendedName>
</protein>
<dbReference type="InterPro" id="IPR020596">
    <property type="entry name" value="rRNA_Ade_Mease_Trfase_CS"/>
</dbReference>
<dbReference type="InterPro" id="IPR001737">
    <property type="entry name" value="KsgA/Erm"/>
</dbReference>
<feature type="binding site" evidence="13">
    <location>
        <position position="119"/>
    </location>
    <ligand>
        <name>S-adenosyl-L-methionine</name>
        <dbReference type="ChEBI" id="CHEBI:59789"/>
    </ligand>
</feature>
<comment type="catalytic activity">
    <reaction evidence="16">
        <text>L-seryl-[protein] + ATP = O-phospho-L-seryl-[protein] + ADP + H(+)</text>
        <dbReference type="Rhea" id="RHEA:17989"/>
        <dbReference type="Rhea" id="RHEA-COMP:9863"/>
        <dbReference type="Rhea" id="RHEA-COMP:11604"/>
        <dbReference type="ChEBI" id="CHEBI:15378"/>
        <dbReference type="ChEBI" id="CHEBI:29999"/>
        <dbReference type="ChEBI" id="CHEBI:30616"/>
        <dbReference type="ChEBI" id="CHEBI:83421"/>
        <dbReference type="ChEBI" id="CHEBI:456216"/>
        <dbReference type="EC" id="2.7.11.1"/>
    </reaction>
</comment>
<evidence type="ECO:0000256" key="9">
    <source>
        <dbReference type="ARBA" id="ARBA00022786"/>
    </source>
</evidence>
<evidence type="ECO:0000256" key="12">
    <source>
        <dbReference type="ARBA" id="ARBA00049478"/>
    </source>
</evidence>
<keyword evidence="6 13" id="KW-0949">S-adenosyl-L-methionine</keyword>
<evidence type="ECO:0000256" key="1">
    <source>
        <dbReference type="ARBA" id="ARBA00002977"/>
    </source>
</evidence>
<dbReference type="InterPro" id="IPR029063">
    <property type="entry name" value="SAM-dependent_MTases_sf"/>
</dbReference>
<feature type="binding site" evidence="13">
    <location>
        <position position="91"/>
    </location>
    <ligand>
        <name>S-adenosyl-L-methionine</name>
        <dbReference type="ChEBI" id="CHEBI:59789"/>
    </ligand>
</feature>
<keyword evidence="7 15" id="KW-0547">Nucleotide-binding</keyword>
<keyword evidence="5 13" id="KW-0808">Transferase</keyword>